<reference evidence="3" key="2">
    <citation type="journal article" date="1977" name="Antimicrob. Agents Chemother.">
        <title>Host function specified by Bacillus pumilus plasmid pPL7065.</title>
        <authorList>
            <person name="Lovett P.S."/>
            <person name="Duvall E.J."/>
            <person name="Bramucci M.G."/>
            <person name="Taylor R."/>
        </authorList>
    </citation>
    <scope>NUCLEOTIDE SEQUENCE</scope>
    <source>
        <strain evidence="3">ATCC 7065</strain>
        <plasmid evidence="3">pPL7065</plasmid>
    </source>
</reference>
<protein>
    <submittedName>
        <fullName evidence="3">Orf3</fullName>
    </submittedName>
</protein>
<evidence type="ECO:0000256" key="1">
    <source>
        <dbReference type="SAM" id="Phobius"/>
    </source>
</evidence>
<feature type="transmembrane region" description="Helical" evidence="1">
    <location>
        <begin position="131"/>
        <end position="150"/>
    </location>
</feature>
<organism evidence="3">
    <name type="scientific">Bacillus pumilus</name>
    <name type="common">Bacillus mesentericus</name>
    <dbReference type="NCBI Taxonomy" id="1408"/>
    <lineage>
        <taxon>Bacteria</taxon>
        <taxon>Bacillati</taxon>
        <taxon>Bacillota</taxon>
        <taxon>Bacilli</taxon>
        <taxon>Bacillales</taxon>
        <taxon>Bacillaceae</taxon>
        <taxon>Bacillus</taxon>
    </lineage>
</organism>
<keyword evidence="2" id="KW-0732">Signal</keyword>
<geneLocation type="plasmid" evidence="3">
    <name>pPL7065</name>
</geneLocation>
<accession>Q84E52</accession>
<reference evidence="3" key="1">
    <citation type="journal article" date="1974" name="J. Bacteriol.">
        <title>Biochemical studies of two Bacillus pumilus plasmids.</title>
        <authorList>
            <person name="Lovett P.S."/>
            <person name="Bramucci M.G."/>
        </authorList>
    </citation>
    <scope>NUCLEOTIDE SEQUENCE</scope>
    <source>
        <strain evidence="3">ATCC 7065</strain>
        <plasmid evidence="3">pPL7065</plasmid>
    </source>
</reference>
<keyword evidence="1" id="KW-0472">Membrane</keyword>
<keyword evidence="3" id="KW-0614">Plasmid</keyword>
<keyword evidence="1" id="KW-1133">Transmembrane helix</keyword>
<evidence type="ECO:0000313" key="3">
    <source>
        <dbReference type="EMBL" id="AAO72997.1"/>
    </source>
</evidence>
<dbReference type="EMBL" id="AY230134">
    <property type="protein sequence ID" value="AAO72997.1"/>
    <property type="molecule type" value="Genomic_DNA"/>
</dbReference>
<keyword evidence="1" id="KW-0812">Transmembrane</keyword>
<dbReference type="AlphaFoldDB" id="Q84E52"/>
<dbReference type="RefSeq" id="WP_011116800.1">
    <property type="nucleotide sequence ID" value="NC_004932.1"/>
</dbReference>
<reference evidence="3" key="3">
    <citation type="submission" date="2003-02" db="EMBL/GenBank/DDBJ databases">
        <authorList>
            <person name="Lovett P.S."/>
            <person name="Rogers E.J."/>
            <person name="Ambulos N.P.Jr."/>
        </authorList>
    </citation>
    <scope>NUCLEOTIDE SEQUENCE</scope>
    <source>
        <strain evidence="3">ATCC 7065</strain>
        <plasmid evidence="3">pPL7065</plasmid>
    </source>
</reference>
<evidence type="ECO:0000256" key="2">
    <source>
        <dbReference type="SAM" id="SignalP"/>
    </source>
</evidence>
<proteinExistence type="predicted"/>
<feature type="signal peptide" evidence="2">
    <location>
        <begin position="1"/>
        <end position="29"/>
    </location>
</feature>
<sequence>MKKNFILTMIFTLLFSTMLLSIGTGEAEAATMKQVPGSPGWKYRVDKPHVDGVNNDWHVHVEKGKIKGAERVTGGKSHGKTLNSAGVPKSVQKNVKKTSDFKKALDKQKKLEKERQKISKYSWFDIVMNPWYLVTIASLVGVGIAQLMNLPKLVFG</sequence>
<name>Q84E52_BACPU</name>
<feature type="chain" id="PRO_5004298031" evidence="2">
    <location>
        <begin position="30"/>
        <end position="156"/>
    </location>
</feature>